<keyword evidence="8" id="KW-1185">Reference proteome</keyword>
<dbReference type="OrthoDB" id="2018619at2759"/>
<accession>A0A2R6NNI3</accession>
<evidence type="ECO:0000313" key="8">
    <source>
        <dbReference type="Proteomes" id="UP000186601"/>
    </source>
</evidence>
<dbReference type="PANTHER" id="PTHR30618">
    <property type="entry name" value="NCS1 FAMILY PURINE/PYRIMIDINE TRANSPORTER"/>
    <property type="match status" value="1"/>
</dbReference>
<evidence type="ECO:0000256" key="1">
    <source>
        <dbReference type="ARBA" id="ARBA00004141"/>
    </source>
</evidence>
<dbReference type="PANTHER" id="PTHR30618:SF2">
    <property type="entry name" value="ALLANTOIN PERMEASE-RELATED"/>
    <property type="match status" value="1"/>
</dbReference>
<feature type="transmembrane region" description="Helical" evidence="6">
    <location>
        <begin position="89"/>
        <end position="112"/>
    </location>
</feature>
<proteinExistence type="inferred from homology"/>
<feature type="transmembrane region" description="Helical" evidence="6">
    <location>
        <begin position="164"/>
        <end position="180"/>
    </location>
</feature>
<comment type="caution">
    <text evidence="7">The sequence shown here is derived from an EMBL/GenBank/DDBJ whole genome shotgun (WGS) entry which is preliminary data.</text>
</comment>
<dbReference type="Proteomes" id="UP000186601">
    <property type="component" value="Unassembled WGS sequence"/>
</dbReference>
<reference evidence="7 8" key="1">
    <citation type="submission" date="2018-02" db="EMBL/GenBank/DDBJ databases">
        <title>Genome sequence of the basidiomycete white-rot fungus Phlebia centrifuga.</title>
        <authorList>
            <person name="Granchi Z."/>
            <person name="Peng M."/>
            <person name="de Vries R.P."/>
            <person name="Hilden K."/>
            <person name="Makela M.R."/>
            <person name="Grigoriev I."/>
            <person name="Riley R."/>
        </authorList>
    </citation>
    <scope>NUCLEOTIDE SEQUENCE [LARGE SCALE GENOMIC DNA]</scope>
    <source>
        <strain evidence="7 8">FBCC195</strain>
    </source>
</reference>
<dbReference type="AlphaFoldDB" id="A0A2R6NNI3"/>
<feature type="transmembrane region" description="Helical" evidence="6">
    <location>
        <begin position="192"/>
        <end position="211"/>
    </location>
</feature>
<feature type="transmembrane region" description="Helical" evidence="6">
    <location>
        <begin position="12"/>
        <end position="35"/>
    </location>
</feature>
<dbReference type="Pfam" id="PF02133">
    <property type="entry name" value="Transp_cyt_pur"/>
    <property type="match status" value="1"/>
</dbReference>
<dbReference type="GO" id="GO:0005886">
    <property type="term" value="C:plasma membrane"/>
    <property type="evidence" value="ECO:0007669"/>
    <property type="project" value="TreeGrafter"/>
</dbReference>
<evidence type="ECO:0000256" key="5">
    <source>
        <dbReference type="ARBA" id="ARBA00023136"/>
    </source>
</evidence>
<dbReference type="InterPro" id="IPR001248">
    <property type="entry name" value="Pur-cyt_permease"/>
</dbReference>
<feature type="transmembrane region" description="Helical" evidence="6">
    <location>
        <begin position="55"/>
        <end position="77"/>
    </location>
</feature>
<gene>
    <name evidence="7" type="ORF">PHLCEN_2v10216</name>
</gene>
<organism evidence="7 8">
    <name type="scientific">Hermanssonia centrifuga</name>
    <dbReference type="NCBI Taxonomy" id="98765"/>
    <lineage>
        <taxon>Eukaryota</taxon>
        <taxon>Fungi</taxon>
        <taxon>Dikarya</taxon>
        <taxon>Basidiomycota</taxon>
        <taxon>Agaricomycotina</taxon>
        <taxon>Agaricomycetes</taxon>
        <taxon>Polyporales</taxon>
        <taxon>Meruliaceae</taxon>
        <taxon>Hermanssonia</taxon>
    </lineage>
</organism>
<sequence>MRKFMHVNTASRHLFTVKAAVVPIAGITFFIWCIVKAHGVGPIIHQPSQVHGNVLGWNMVASLMSCISNMATLVTNAPDFASRAQHPSAAVLPQLISVPLGFSIVSFIGIIVSSSSQTLYGEAIWSPIDLLGTFLDNGPSHATRFGVWFISAAFIIAQNIRRGGYIAAIVGICMLPWNLLKSSNNFSSYLSAYSVFLSSIAGVMISDYYLIRRGHYRLTDLYTTDKQGWYWYTYGINFRSVFSVVLDE</sequence>
<keyword evidence="5 6" id="KW-0472">Membrane</keyword>
<dbReference type="InterPro" id="IPR045225">
    <property type="entry name" value="Uracil/uridine/allantoin_perm"/>
</dbReference>
<dbReference type="Gene3D" id="1.10.4160.10">
    <property type="entry name" value="Hydantoin permease"/>
    <property type="match status" value="1"/>
</dbReference>
<dbReference type="GO" id="GO:0015205">
    <property type="term" value="F:nucleobase transmembrane transporter activity"/>
    <property type="evidence" value="ECO:0007669"/>
    <property type="project" value="TreeGrafter"/>
</dbReference>
<evidence type="ECO:0000256" key="2">
    <source>
        <dbReference type="ARBA" id="ARBA00008974"/>
    </source>
</evidence>
<keyword evidence="3 6" id="KW-0812">Transmembrane</keyword>
<evidence type="ECO:0000256" key="6">
    <source>
        <dbReference type="SAM" id="Phobius"/>
    </source>
</evidence>
<name>A0A2R6NNI3_9APHY</name>
<keyword evidence="4 6" id="KW-1133">Transmembrane helix</keyword>
<dbReference type="EMBL" id="MLYV02001037">
    <property type="protein sequence ID" value="PSR73985.1"/>
    <property type="molecule type" value="Genomic_DNA"/>
</dbReference>
<evidence type="ECO:0000256" key="3">
    <source>
        <dbReference type="ARBA" id="ARBA00022692"/>
    </source>
</evidence>
<comment type="similarity">
    <text evidence="2">Belongs to the purine-cytosine permease (2.A.39) family.</text>
</comment>
<evidence type="ECO:0000256" key="4">
    <source>
        <dbReference type="ARBA" id="ARBA00022989"/>
    </source>
</evidence>
<protein>
    <submittedName>
        <fullName evidence="7">Uncharacterized protein</fullName>
    </submittedName>
</protein>
<evidence type="ECO:0000313" key="7">
    <source>
        <dbReference type="EMBL" id="PSR73985.1"/>
    </source>
</evidence>
<feature type="transmembrane region" description="Helical" evidence="6">
    <location>
        <begin position="141"/>
        <end position="157"/>
    </location>
</feature>
<comment type="subcellular location">
    <subcellularLocation>
        <location evidence="1">Membrane</location>
        <topology evidence="1">Multi-pass membrane protein</topology>
    </subcellularLocation>
</comment>